<accession>A0A8T7M2X9</accession>
<feature type="transmembrane region" description="Helical" evidence="7">
    <location>
        <begin position="144"/>
        <end position="168"/>
    </location>
</feature>
<feature type="transmembrane region" description="Helical" evidence="7">
    <location>
        <begin position="257"/>
        <end position="279"/>
    </location>
</feature>
<feature type="transmembrane region" description="Helical" evidence="7">
    <location>
        <begin position="85"/>
        <end position="103"/>
    </location>
</feature>
<evidence type="ECO:0000256" key="5">
    <source>
        <dbReference type="ARBA" id="ARBA00022989"/>
    </source>
</evidence>
<keyword evidence="3" id="KW-0813">Transport</keyword>
<dbReference type="InterPro" id="IPR011701">
    <property type="entry name" value="MFS"/>
</dbReference>
<feature type="transmembrane region" description="Helical" evidence="7">
    <location>
        <begin position="382"/>
        <end position="401"/>
    </location>
</feature>
<evidence type="ECO:0000313" key="10">
    <source>
        <dbReference type="EMBL" id="WJW65980.1"/>
    </source>
</evidence>
<proteinExistence type="inferred from homology"/>
<dbReference type="InterPro" id="IPR036259">
    <property type="entry name" value="MFS_trans_sf"/>
</dbReference>
<keyword evidence="6 7" id="KW-0472">Membrane</keyword>
<name>A0A8T7M2X9_9CHLR</name>
<feature type="transmembrane region" description="Helical" evidence="7">
    <location>
        <begin position="316"/>
        <end position="340"/>
    </location>
</feature>
<dbReference type="EMBL" id="JACATZ010000001">
    <property type="protein sequence ID" value="NWJ46611.1"/>
    <property type="molecule type" value="Genomic_DNA"/>
</dbReference>
<dbReference type="InterPro" id="IPR051788">
    <property type="entry name" value="MFS_Transporter"/>
</dbReference>
<dbReference type="AlphaFoldDB" id="A0A8T7M2X9"/>
<dbReference type="Proteomes" id="UP000521676">
    <property type="component" value="Unassembled WGS sequence"/>
</dbReference>
<comment type="similarity">
    <text evidence="2">Belongs to the major facilitator superfamily.</text>
</comment>
<evidence type="ECO:0000313" key="9">
    <source>
        <dbReference type="EMBL" id="NWJ46611.1"/>
    </source>
</evidence>
<evidence type="ECO:0000313" key="12">
    <source>
        <dbReference type="Proteomes" id="UP001431572"/>
    </source>
</evidence>
<dbReference type="PANTHER" id="PTHR23514">
    <property type="entry name" value="BYPASS OF STOP CODON PROTEIN 6"/>
    <property type="match status" value="1"/>
</dbReference>
<dbReference type="SUPFAM" id="SSF103473">
    <property type="entry name" value="MFS general substrate transporter"/>
    <property type="match status" value="1"/>
</dbReference>
<evidence type="ECO:0000259" key="8">
    <source>
        <dbReference type="PROSITE" id="PS50850"/>
    </source>
</evidence>
<protein>
    <submittedName>
        <fullName evidence="9">MFS transporter</fullName>
    </submittedName>
</protein>
<evidence type="ECO:0000256" key="2">
    <source>
        <dbReference type="ARBA" id="ARBA00008335"/>
    </source>
</evidence>
<dbReference type="InterPro" id="IPR020846">
    <property type="entry name" value="MFS_dom"/>
</dbReference>
<gene>
    <name evidence="9" type="ORF">HXX08_12085</name>
    <name evidence="10" type="ORF">OZ401_001761</name>
</gene>
<dbReference type="EMBL" id="CP128399">
    <property type="protein sequence ID" value="WJW65980.1"/>
    <property type="molecule type" value="Genomic_DNA"/>
</dbReference>
<evidence type="ECO:0000256" key="4">
    <source>
        <dbReference type="ARBA" id="ARBA00022692"/>
    </source>
</evidence>
<feature type="transmembrane region" description="Helical" evidence="7">
    <location>
        <begin position="213"/>
        <end position="237"/>
    </location>
</feature>
<evidence type="ECO:0000256" key="6">
    <source>
        <dbReference type="ARBA" id="ARBA00023136"/>
    </source>
</evidence>
<comment type="subcellular location">
    <subcellularLocation>
        <location evidence="1">Cell membrane</location>
        <topology evidence="1">Multi-pass membrane protein</topology>
    </subcellularLocation>
</comment>
<keyword evidence="5 7" id="KW-1133">Transmembrane helix</keyword>
<dbReference type="RefSeq" id="WP_341467866.1">
    <property type="nucleotide sequence ID" value="NZ_CP128399.1"/>
</dbReference>
<evidence type="ECO:0000256" key="3">
    <source>
        <dbReference type="ARBA" id="ARBA00022448"/>
    </source>
</evidence>
<keyword evidence="12" id="KW-1185">Reference proteome</keyword>
<dbReference type="Gene3D" id="1.20.1250.20">
    <property type="entry name" value="MFS general substrate transporter like domains"/>
    <property type="match status" value="1"/>
</dbReference>
<evidence type="ECO:0000313" key="11">
    <source>
        <dbReference type="Proteomes" id="UP000521676"/>
    </source>
</evidence>
<dbReference type="PROSITE" id="PS50850">
    <property type="entry name" value="MFS"/>
    <property type="match status" value="1"/>
</dbReference>
<feature type="transmembrane region" description="Helical" evidence="7">
    <location>
        <begin position="174"/>
        <end position="192"/>
    </location>
</feature>
<keyword evidence="4 7" id="KW-0812">Transmembrane</keyword>
<reference evidence="10" key="2">
    <citation type="journal article" date="2024" name="Nature">
        <title>Anoxygenic phototroph of the Chloroflexota uses a type I reaction centre.</title>
        <authorList>
            <person name="Tsuji J.M."/>
            <person name="Shaw N.A."/>
            <person name="Nagashima S."/>
            <person name="Venkiteswaran J.J."/>
            <person name="Schiff S.L."/>
            <person name="Watanabe T."/>
            <person name="Fukui M."/>
            <person name="Hanada S."/>
            <person name="Tank M."/>
            <person name="Neufeld J.D."/>
        </authorList>
    </citation>
    <scope>NUCLEOTIDE SEQUENCE</scope>
    <source>
        <strain evidence="10">L227-S17</strain>
    </source>
</reference>
<dbReference type="FunFam" id="1.20.1250.20:FF:000286">
    <property type="entry name" value="MFS efflux transporter"/>
    <property type="match status" value="1"/>
</dbReference>
<organism evidence="9 11">
    <name type="scientific">Candidatus Chlorohelix allophototropha</name>
    <dbReference type="NCBI Taxonomy" id="3003348"/>
    <lineage>
        <taxon>Bacteria</taxon>
        <taxon>Bacillati</taxon>
        <taxon>Chloroflexota</taxon>
        <taxon>Chloroflexia</taxon>
        <taxon>Candidatus Chloroheliales</taxon>
        <taxon>Candidatus Chloroheliaceae</taxon>
        <taxon>Candidatus Chlorohelix</taxon>
    </lineage>
</organism>
<feature type="transmembrane region" description="Helical" evidence="7">
    <location>
        <begin position="291"/>
        <end position="310"/>
    </location>
</feature>
<sequence>MVIEGNPVSASSMKPLQRLQIALLFLAFILIGATEGGVGVLIPSIQLSYGLDKAVVSLLFLAGTSGYLTAAILSGLLVEKFGHRNFILFGTAIIFAGAFLVTLQPPFVLLMLVWLSLGFGIASLDSGVNSYVASWPHNSAILNYLHGFYGVGALSGPLAASFVINNGWSWNNTYYVWCFLAALVLISFRLVFSKPLETAKQELHTKEAQTSGENVLLAALKLKVVWLTALFLFLYVGSEVSLGNWGYSWLTQQREQVAWFAGWLVSGYWMGLTLGRLTLARVSQWVGTQRLIWGCLAGTVSGILILIFLAGTSGVWLAIGLALCGYSLGPIFPTTIALISNIVPERLLASAVGLLVSLGSMGAAFFPWLAGNLAEKLGLWSLLPYLLVLTAIMLLLWLMLFRESGVNSKRPDPENKL</sequence>
<dbReference type="Proteomes" id="UP001431572">
    <property type="component" value="Chromosome 1"/>
</dbReference>
<feature type="transmembrane region" description="Helical" evidence="7">
    <location>
        <begin position="21"/>
        <end position="42"/>
    </location>
</feature>
<feature type="transmembrane region" description="Helical" evidence="7">
    <location>
        <begin position="54"/>
        <end position="78"/>
    </location>
</feature>
<reference evidence="9 11" key="1">
    <citation type="submission" date="2020-06" db="EMBL/GenBank/DDBJ databases">
        <title>Anoxygenic phototrophic Chloroflexota member uses a Type I reaction center.</title>
        <authorList>
            <person name="Tsuji J.M."/>
            <person name="Shaw N.A."/>
            <person name="Nagashima S."/>
            <person name="Venkiteswaran J."/>
            <person name="Schiff S.L."/>
            <person name="Hanada S."/>
            <person name="Tank M."/>
            <person name="Neufeld J.D."/>
        </authorList>
    </citation>
    <scope>NUCLEOTIDE SEQUENCE [LARGE SCALE GENOMIC DNA]</scope>
    <source>
        <strain evidence="9">L227-S17</strain>
    </source>
</reference>
<dbReference type="PANTHER" id="PTHR23514:SF3">
    <property type="entry name" value="BYPASS OF STOP CODON PROTEIN 6"/>
    <property type="match status" value="1"/>
</dbReference>
<dbReference type="Pfam" id="PF07690">
    <property type="entry name" value="MFS_1"/>
    <property type="match status" value="2"/>
</dbReference>
<feature type="transmembrane region" description="Helical" evidence="7">
    <location>
        <begin position="109"/>
        <end position="132"/>
    </location>
</feature>
<feature type="transmembrane region" description="Helical" evidence="7">
    <location>
        <begin position="347"/>
        <end position="370"/>
    </location>
</feature>
<evidence type="ECO:0000256" key="7">
    <source>
        <dbReference type="SAM" id="Phobius"/>
    </source>
</evidence>
<evidence type="ECO:0000256" key="1">
    <source>
        <dbReference type="ARBA" id="ARBA00004651"/>
    </source>
</evidence>
<dbReference type="GO" id="GO:0005886">
    <property type="term" value="C:plasma membrane"/>
    <property type="evidence" value="ECO:0007669"/>
    <property type="project" value="UniProtKB-SubCell"/>
</dbReference>
<dbReference type="GO" id="GO:0022857">
    <property type="term" value="F:transmembrane transporter activity"/>
    <property type="evidence" value="ECO:0007669"/>
    <property type="project" value="InterPro"/>
</dbReference>
<feature type="domain" description="Major facilitator superfamily (MFS) profile" evidence="8">
    <location>
        <begin position="20"/>
        <end position="405"/>
    </location>
</feature>